<keyword evidence="2 5" id="KW-0802">TPR repeat</keyword>
<keyword evidence="1" id="KW-0677">Repeat</keyword>
<evidence type="ECO:0000313" key="10">
    <source>
        <dbReference type="Proteomes" id="UP000504612"/>
    </source>
</evidence>
<feature type="region of interest" description="Disordered" evidence="7">
    <location>
        <begin position="110"/>
        <end position="153"/>
    </location>
</feature>
<dbReference type="SUPFAM" id="SSF48452">
    <property type="entry name" value="TPR-like"/>
    <property type="match status" value="2"/>
</dbReference>
<dbReference type="GeneID" id="113412296"/>
<evidence type="ECO:0000256" key="5">
    <source>
        <dbReference type="PROSITE-ProRule" id="PRU00339"/>
    </source>
</evidence>
<dbReference type="GO" id="GO:0101031">
    <property type="term" value="C:protein folding chaperone complex"/>
    <property type="evidence" value="ECO:0007669"/>
    <property type="project" value="TreeGrafter"/>
</dbReference>
<feature type="compositionally biased region" description="Basic and acidic residues" evidence="7">
    <location>
        <begin position="110"/>
        <end position="127"/>
    </location>
</feature>
<feature type="domain" description="RNA-polymerase II-associated protein 3-like C-terminal" evidence="9">
    <location>
        <begin position="642"/>
        <end position="732"/>
    </location>
</feature>
<dbReference type="PROSITE" id="PS50005">
    <property type="entry name" value="TPR"/>
    <property type="match status" value="4"/>
</dbReference>
<keyword evidence="8" id="KW-0732">Signal</keyword>
<evidence type="ECO:0000256" key="6">
    <source>
        <dbReference type="SAM" id="Coils"/>
    </source>
</evidence>
<dbReference type="Pfam" id="PF13877">
    <property type="entry name" value="RPAP3_C"/>
    <property type="match status" value="1"/>
</dbReference>
<protein>
    <recommendedName>
        <fullName evidence="4">RNA polymerase II-associated protein 3</fullName>
    </recommendedName>
</protein>
<sequence>MRSGGRWELSTLFLILSFYQPFPLEQLPRRRTSLRLARWLSWKRKARRASEQQKREECTVAEPYLFSSAFFHQMNSPNKAIELQLQIRQNAEELQDFVKDLESWEKDIKEKDHDLRHQSGTAEKDLPPIRNEAYKKKKSKVKTVSKQTSEKNEKNKIKSYDYEAWAKLDVDKILEEFDKEDTTHDSVSDSEEDGIRIDTEKALAEKEKGNAYFKQRNYDAAIECYTKGMNADPYNPALPTNRASAFFRLKKFSVAESDCNLALALNKNYTKAYSRRGAARFALQNFKGAKEDYEKVLELDLNNFEAKNELRKIEQALLSKENCQAEETDTFRKVEIAEDELKQLEEDTDTFRKVEIAEDELKQLEEEQLKQKALAEKDLGNRYFKEGKYEIAIECYTRGIAADGTNALLPANRAMAYLKVQKYGEAEEDCTRAVLFDPSYSKAFARRGTARAALGKLKEAMQDFESVLKLEPGNKQAMNEITKLKNELIAKGFLSDTEYFGLSQNESEIQNLVKPFDKPLHLRSAKPLRRINIEEISNDVLSANLMSTRESEPIQSVFDNPNKTQELISIKNQNEDFSSPSETPKAKLLKIEEIGDALLTGSVTTNTVKEKPSLQPCAIKKQAKREKYIISSVSEVSVPPVPVNSFQLESDFRKLKNYPNQLYTYLKQIDPSLYPNLFQKSLDPEVFCQILKILQDFHTKKEEPLLILEILHKLSESKRFDMAVMLMSESEKKTVRCLFDHLEQSHLEDSPIKQLKIKYSI</sequence>
<evidence type="ECO:0000256" key="7">
    <source>
        <dbReference type="SAM" id="MobiDB-lite"/>
    </source>
</evidence>
<dbReference type="Proteomes" id="UP000504612">
    <property type="component" value="Unplaced"/>
</dbReference>
<accession>A0A6J1TYQ6</accession>
<dbReference type="Gene3D" id="1.25.40.10">
    <property type="entry name" value="Tetratricopeptide repeat domain"/>
    <property type="match status" value="2"/>
</dbReference>
<dbReference type="InterPro" id="IPR011990">
    <property type="entry name" value="TPR-like_helical_dom_sf"/>
</dbReference>
<keyword evidence="10" id="KW-1185">Reference proteome</keyword>
<reference evidence="11" key="1">
    <citation type="submission" date="2025-08" db="UniProtKB">
        <authorList>
            <consortium name="RefSeq"/>
        </authorList>
    </citation>
    <scope>IDENTIFICATION</scope>
</reference>
<dbReference type="Pfam" id="PF13181">
    <property type="entry name" value="TPR_8"/>
    <property type="match status" value="2"/>
</dbReference>
<dbReference type="PANTHER" id="PTHR46423">
    <property type="entry name" value="RNA POLYMERASE II-ASSOCIATED PROTEIN 3"/>
    <property type="match status" value="1"/>
</dbReference>
<feature type="signal peptide" evidence="8">
    <location>
        <begin position="1"/>
        <end position="21"/>
    </location>
</feature>
<evidence type="ECO:0000313" key="11">
    <source>
        <dbReference type="RefSeq" id="XP_026523606.1"/>
    </source>
</evidence>
<dbReference type="AlphaFoldDB" id="A0A6J1TYQ6"/>
<evidence type="ECO:0000256" key="4">
    <source>
        <dbReference type="ARBA" id="ARBA00040133"/>
    </source>
</evidence>
<evidence type="ECO:0000256" key="3">
    <source>
        <dbReference type="ARBA" id="ARBA00038275"/>
    </source>
</evidence>
<evidence type="ECO:0000256" key="8">
    <source>
        <dbReference type="SAM" id="SignalP"/>
    </source>
</evidence>
<feature type="repeat" description="TPR" evidence="5">
    <location>
        <begin position="202"/>
        <end position="235"/>
    </location>
</feature>
<dbReference type="RefSeq" id="XP_026523606.1">
    <property type="nucleotide sequence ID" value="XM_026667821.1"/>
</dbReference>
<dbReference type="CTD" id="79657"/>
<evidence type="ECO:0000259" key="9">
    <source>
        <dbReference type="Pfam" id="PF13877"/>
    </source>
</evidence>
<dbReference type="FunFam" id="1.25.40.10:FF:000057">
    <property type="entry name" value="RNA polymerase II associated protein 3"/>
    <property type="match status" value="1"/>
</dbReference>
<feature type="chain" id="PRO_5026940502" description="RNA polymerase II-associated protein 3" evidence="8">
    <location>
        <begin position="22"/>
        <end position="761"/>
    </location>
</feature>
<dbReference type="InterPro" id="IPR025986">
    <property type="entry name" value="RPAP3-like_C"/>
</dbReference>
<dbReference type="KEGG" id="nss:113412296"/>
<dbReference type="InterPro" id="IPR051966">
    <property type="entry name" value="RPAP3"/>
</dbReference>
<keyword evidence="6" id="KW-0175">Coiled coil</keyword>
<gene>
    <name evidence="11" type="primary">RPAP3</name>
</gene>
<dbReference type="Pfam" id="PF13432">
    <property type="entry name" value="TPR_16"/>
    <property type="match status" value="1"/>
</dbReference>
<evidence type="ECO:0000256" key="1">
    <source>
        <dbReference type="ARBA" id="ARBA00022737"/>
    </source>
</evidence>
<proteinExistence type="inferred from homology"/>
<feature type="coiled-coil region" evidence="6">
    <location>
        <begin position="296"/>
        <end position="377"/>
    </location>
</feature>
<dbReference type="SMART" id="SM00028">
    <property type="entry name" value="TPR"/>
    <property type="match status" value="6"/>
</dbReference>
<evidence type="ECO:0000256" key="2">
    <source>
        <dbReference type="ARBA" id="ARBA00022803"/>
    </source>
</evidence>
<comment type="similarity">
    <text evidence="3">Belongs to the RPAP3 family.</text>
</comment>
<organism evidence="10 11">
    <name type="scientific">Notechis scutatus</name>
    <name type="common">mainland tiger snake</name>
    <dbReference type="NCBI Taxonomy" id="8663"/>
    <lineage>
        <taxon>Eukaryota</taxon>
        <taxon>Metazoa</taxon>
        <taxon>Chordata</taxon>
        <taxon>Craniata</taxon>
        <taxon>Vertebrata</taxon>
        <taxon>Euteleostomi</taxon>
        <taxon>Lepidosauria</taxon>
        <taxon>Squamata</taxon>
        <taxon>Bifurcata</taxon>
        <taxon>Unidentata</taxon>
        <taxon>Episquamata</taxon>
        <taxon>Toxicofera</taxon>
        <taxon>Serpentes</taxon>
        <taxon>Colubroidea</taxon>
        <taxon>Elapidae</taxon>
        <taxon>Hydrophiinae</taxon>
        <taxon>Notechis</taxon>
    </lineage>
</organism>
<feature type="repeat" description="TPR" evidence="5">
    <location>
        <begin position="270"/>
        <end position="303"/>
    </location>
</feature>
<dbReference type="InterPro" id="IPR019734">
    <property type="entry name" value="TPR_rpt"/>
</dbReference>
<name>A0A6J1TYQ6_9SAUR</name>
<feature type="repeat" description="TPR" evidence="5">
    <location>
        <begin position="441"/>
        <end position="474"/>
    </location>
</feature>
<feature type="repeat" description="TPR" evidence="5">
    <location>
        <begin position="373"/>
        <end position="406"/>
    </location>
</feature>
<dbReference type="PANTHER" id="PTHR46423:SF1">
    <property type="entry name" value="RNA POLYMERASE II-ASSOCIATED PROTEIN 3"/>
    <property type="match status" value="1"/>
</dbReference>